<reference evidence="6" key="1">
    <citation type="submission" date="2020-04" db="EMBL/GenBank/DDBJ databases">
        <authorList>
            <person name="Zhang T."/>
        </authorList>
    </citation>
    <scope>NUCLEOTIDE SEQUENCE</scope>
    <source>
        <strain evidence="6">HKST-UBA01</strain>
    </source>
</reference>
<dbReference type="EMBL" id="JAGQKX010000033">
    <property type="protein sequence ID" value="MCA9390119.1"/>
    <property type="molecule type" value="Genomic_DNA"/>
</dbReference>
<keyword evidence="1" id="KW-1003">Cell membrane</keyword>
<feature type="transmembrane region" description="Helical" evidence="5">
    <location>
        <begin position="173"/>
        <end position="194"/>
    </location>
</feature>
<keyword evidence="2 5" id="KW-0812">Transmembrane</keyword>
<dbReference type="Proteomes" id="UP000701698">
    <property type="component" value="Unassembled WGS sequence"/>
</dbReference>
<evidence type="ECO:0000313" key="6">
    <source>
        <dbReference type="EMBL" id="MCA9390119.1"/>
    </source>
</evidence>
<name>A0A955LGU1_UNCKA</name>
<dbReference type="InterPro" id="IPR005372">
    <property type="entry name" value="UPF0182"/>
</dbReference>
<evidence type="ECO:0000256" key="2">
    <source>
        <dbReference type="ARBA" id="ARBA00022692"/>
    </source>
</evidence>
<keyword evidence="3 5" id="KW-1133">Transmembrane helix</keyword>
<dbReference type="Pfam" id="PF03699">
    <property type="entry name" value="UPF0182"/>
    <property type="match status" value="1"/>
</dbReference>
<reference evidence="6" key="2">
    <citation type="journal article" date="2021" name="Microbiome">
        <title>Successional dynamics and alternative stable states in a saline activated sludge microbial community over 9 years.</title>
        <authorList>
            <person name="Wang Y."/>
            <person name="Ye J."/>
            <person name="Ju F."/>
            <person name="Liu L."/>
            <person name="Boyd J.A."/>
            <person name="Deng Y."/>
            <person name="Parks D.H."/>
            <person name="Jiang X."/>
            <person name="Yin X."/>
            <person name="Woodcroft B.J."/>
            <person name="Tyson G.W."/>
            <person name="Hugenholtz P."/>
            <person name="Polz M.F."/>
            <person name="Zhang T."/>
        </authorList>
    </citation>
    <scope>NUCLEOTIDE SEQUENCE</scope>
    <source>
        <strain evidence="6">HKST-UBA01</strain>
    </source>
</reference>
<evidence type="ECO:0000256" key="4">
    <source>
        <dbReference type="ARBA" id="ARBA00023136"/>
    </source>
</evidence>
<feature type="transmembrane region" description="Helical" evidence="5">
    <location>
        <begin position="215"/>
        <end position="233"/>
    </location>
</feature>
<protein>
    <submittedName>
        <fullName evidence="6">UPF0182 family protein</fullName>
    </submittedName>
</protein>
<feature type="transmembrane region" description="Helical" evidence="5">
    <location>
        <begin position="6"/>
        <end position="26"/>
    </location>
</feature>
<feature type="transmembrane region" description="Helical" evidence="5">
    <location>
        <begin position="116"/>
        <end position="133"/>
    </location>
</feature>
<evidence type="ECO:0000256" key="5">
    <source>
        <dbReference type="SAM" id="Phobius"/>
    </source>
</evidence>
<keyword evidence="4 5" id="KW-0472">Membrane</keyword>
<proteinExistence type="predicted"/>
<accession>A0A955LGU1</accession>
<evidence type="ECO:0000256" key="3">
    <source>
        <dbReference type="ARBA" id="ARBA00022989"/>
    </source>
</evidence>
<dbReference type="AlphaFoldDB" id="A0A955LGU1"/>
<dbReference type="GO" id="GO:0016020">
    <property type="term" value="C:membrane"/>
    <property type="evidence" value="ECO:0007669"/>
    <property type="project" value="InterPro"/>
</dbReference>
<evidence type="ECO:0000256" key="1">
    <source>
        <dbReference type="ARBA" id="ARBA00022475"/>
    </source>
</evidence>
<dbReference type="PANTHER" id="PTHR39344:SF1">
    <property type="entry name" value="UPF0182 PROTEIN SLL1060"/>
    <property type="match status" value="1"/>
</dbReference>
<organism evidence="6 7">
    <name type="scientific">candidate division WWE3 bacterium</name>
    <dbReference type="NCBI Taxonomy" id="2053526"/>
    <lineage>
        <taxon>Bacteria</taxon>
        <taxon>Katanobacteria</taxon>
    </lineage>
</organism>
<sequence length="937" mass="103807">MLVILEILFMALVGLIVGYGISLVARAKGSDRWVIGGIFAGIFVAIVMPITNTIIGWQVDYWLYQSMELGQVWLTRFWYQWGLFGAGLVISTFVIALNVFIAGAAIPTKLPTGQKWLVILGCVVVGIGFGLASKGNWDEILLFLNQVPAGVTDPLFGVDVSWYLFTYPFYSRMLGWGFFLLIVTGIATASVYLLQAQLTNSTKVKEETNASLIRHLGILAALFFVLVAGYWLLRQMALPLNGWSGSGYAGEMINGAAYVDIHYTNSALGMMPWLSLVIALACLVAGFRRNGSWLVGAISVKAAFFVIALMIIPWLTWTFSVRPDEYNKESDYIVWDNKGSLAAYGVSDNFREEDFPVEPLSADDVATAPDGIFDNIRLMDPFEVFLPNAQQDQEIRTYYSFLDADIALYQYENGDVVQVMSSGREMCQDEIPTQTWVNEHLVFTHGQGLTMAGVHDFDTEGNMGYLVTGIPSQGPFTVPQEAIYYGECSEQFIVTGTSVKEVGPPDPAGGWKEVEYDGEGGVLLGSGWKRLAFAITFNDFTLLISDKVDASSRVHFQRNIQERMSDLLPFAWLDSDPYLVAPEGSEHLVWIWDAAVTAENYPYADTVSIGDGLFTDHIRYLRPSIKVTLDAYTGIPGIYLVDPTDPVATTWSKIFPNLFQSGSKLPEDLSFYIRYPEQVFIKQAEILERHHMVNPLQLYNGEDLWVIASEQIGEEVTQTAPRYVFTTLPGESRPEYVLDWSYTRHDKPNGVGLLVARSSLENYGELVLYKYPVGESVTGPAQFESLINQDPELGAQLTLLGQQGKRIVRGNLMTLPVGDTLLYVKPIYVGSTTQGGTSLPQLRFVVVGSSDRRIKFGRTLNEALAKLSQEGVITENDVEEVSVPFEPTFPISGTVPITGTNTTNTCDVLWLQLQTAAANRNREDAARISTELALNCP</sequence>
<dbReference type="PANTHER" id="PTHR39344">
    <property type="entry name" value="UPF0182 PROTEIN SLL1060"/>
    <property type="match status" value="1"/>
</dbReference>
<feature type="transmembrane region" description="Helical" evidence="5">
    <location>
        <begin position="294"/>
        <end position="317"/>
    </location>
</feature>
<feature type="transmembrane region" description="Helical" evidence="5">
    <location>
        <begin position="270"/>
        <end position="287"/>
    </location>
</feature>
<gene>
    <name evidence="6" type="ORF">KC571_01840</name>
</gene>
<feature type="transmembrane region" description="Helical" evidence="5">
    <location>
        <begin position="33"/>
        <end position="57"/>
    </location>
</feature>
<dbReference type="GO" id="GO:0005576">
    <property type="term" value="C:extracellular region"/>
    <property type="evidence" value="ECO:0007669"/>
    <property type="project" value="TreeGrafter"/>
</dbReference>
<comment type="caution">
    <text evidence="6">The sequence shown here is derived from an EMBL/GenBank/DDBJ whole genome shotgun (WGS) entry which is preliminary data.</text>
</comment>
<evidence type="ECO:0000313" key="7">
    <source>
        <dbReference type="Proteomes" id="UP000701698"/>
    </source>
</evidence>
<feature type="transmembrane region" description="Helical" evidence="5">
    <location>
        <begin position="77"/>
        <end position="104"/>
    </location>
</feature>